<dbReference type="PROSITE" id="PS50022">
    <property type="entry name" value="FA58C_3"/>
    <property type="match status" value="1"/>
</dbReference>
<dbReference type="SUPFAM" id="SSF49785">
    <property type="entry name" value="Galactose-binding domain-like"/>
    <property type="match status" value="1"/>
</dbReference>
<dbReference type="AlphaFoldDB" id="A0A4U9VRH3"/>
<evidence type="ECO:0000313" key="2">
    <source>
        <dbReference type="EMBL" id="VTR49980.1"/>
    </source>
</evidence>
<protein>
    <submittedName>
        <fullName evidence="2">Sialidase</fullName>
        <ecNumber evidence="2">3.2.1.18</ecNumber>
    </submittedName>
</protein>
<dbReference type="KEGG" id="stha:NCTC11429_03989"/>
<dbReference type="Proteomes" id="UP000308196">
    <property type="component" value="Chromosome"/>
</dbReference>
<accession>A0A4U9VRH3</accession>
<evidence type="ECO:0000313" key="3">
    <source>
        <dbReference type="Proteomes" id="UP000308196"/>
    </source>
</evidence>
<dbReference type="GeneID" id="78464612"/>
<sequence>MRKILNVMIAVLALGTASCSKSLAPAEEEQPTLKTKASVTNLSNEWRENPYKLNVVYFVPNDVDSIPNFRERISRILLDAQEMFATNMEREGFGRKSFGLDLVNDTLINIHYIAGKFGKATYPYSGGSGAVKTEVDAYFTQNPPAKKSEHNLIIIPTYNTDPANPGGPPFYGTGTTCYALDYVNLDAKNLGIGGDIGWKATVWIGGMIHELGHGLNASHNRMNKTLAPSLGTALMGSGNSTYGISTTSLTATTAATFNNSQVFSTVMRSDWYGAATAEITSLTSSFSNNRIIVSGKFTTTKPVQDIVVWHDREPFGGNNDYDAVQWATKIIGQDSFRFECPLADFYDLTGNYEMRIGFMHINGKRSTLGYSYNFVNSIPDLSKVVTHKLLSTAGWLILGSDSNEPGAPASNVLDMNRSTIWHTPWSSAQTPQPHFFAVDMGAVRTVKGLAFRNRDNLNGAMKDIKIYSSTNGTVWTLVKSTQLSKVSGSWINADLDTAINTRYIKIESISSWGDFFYSHLADFGVYTN</sequence>
<evidence type="ECO:0000259" key="1">
    <source>
        <dbReference type="PROSITE" id="PS50022"/>
    </source>
</evidence>
<dbReference type="RefSeq" id="WP_197734483.1">
    <property type="nucleotide sequence ID" value="NZ_CP141191.1"/>
</dbReference>
<dbReference type="STRING" id="1123265.GCA_000686625_04163"/>
<organism evidence="2 3">
    <name type="scientific">Sphingobacterium thalpophilum</name>
    <dbReference type="NCBI Taxonomy" id="259"/>
    <lineage>
        <taxon>Bacteria</taxon>
        <taxon>Pseudomonadati</taxon>
        <taxon>Bacteroidota</taxon>
        <taxon>Sphingobacteriia</taxon>
        <taxon>Sphingobacteriales</taxon>
        <taxon>Sphingobacteriaceae</taxon>
        <taxon>Sphingobacterium</taxon>
    </lineage>
</organism>
<dbReference type="InterPro" id="IPR008979">
    <property type="entry name" value="Galactose-bd-like_sf"/>
</dbReference>
<dbReference type="Gene3D" id="2.60.120.260">
    <property type="entry name" value="Galactose-binding domain-like"/>
    <property type="match status" value="1"/>
</dbReference>
<keyword evidence="2" id="KW-0378">Hydrolase</keyword>
<proteinExistence type="predicted"/>
<feature type="domain" description="F5/8 type C" evidence="1">
    <location>
        <begin position="382"/>
        <end position="525"/>
    </location>
</feature>
<reference evidence="2 3" key="1">
    <citation type="submission" date="2019-05" db="EMBL/GenBank/DDBJ databases">
        <authorList>
            <consortium name="Pathogen Informatics"/>
        </authorList>
    </citation>
    <scope>NUCLEOTIDE SEQUENCE [LARGE SCALE GENOMIC DNA]</scope>
    <source>
        <strain evidence="2 3">NCTC11429</strain>
    </source>
</reference>
<dbReference type="EMBL" id="LR590484">
    <property type="protein sequence ID" value="VTR49980.1"/>
    <property type="molecule type" value="Genomic_DNA"/>
</dbReference>
<dbReference type="Pfam" id="PF00754">
    <property type="entry name" value="F5_F8_type_C"/>
    <property type="match status" value="1"/>
</dbReference>
<dbReference type="GO" id="GO:0004308">
    <property type="term" value="F:exo-alpha-sialidase activity"/>
    <property type="evidence" value="ECO:0007669"/>
    <property type="project" value="UniProtKB-EC"/>
</dbReference>
<dbReference type="InterPro" id="IPR000421">
    <property type="entry name" value="FA58C"/>
</dbReference>
<keyword evidence="2" id="KW-0326">Glycosidase</keyword>
<gene>
    <name evidence="2" type="primary">nedA_3</name>
    <name evidence="2" type="ORF">NCTC11429_03989</name>
</gene>
<dbReference type="EC" id="3.2.1.18" evidence="2"/>
<name>A0A4U9VRH3_9SPHI</name>
<dbReference type="PROSITE" id="PS51257">
    <property type="entry name" value="PROKAR_LIPOPROTEIN"/>
    <property type="match status" value="1"/>
</dbReference>